<dbReference type="InterPro" id="IPR006140">
    <property type="entry name" value="D-isomer_DH_NAD-bd"/>
</dbReference>
<evidence type="ECO:0000256" key="1">
    <source>
        <dbReference type="ARBA" id="ARBA00023002"/>
    </source>
</evidence>
<dbReference type="OrthoDB" id="298012at2759"/>
<keyword evidence="2" id="KW-0520">NAD</keyword>
<organism evidence="4 5">
    <name type="scientific">Rhynchophorus ferrugineus</name>
    <name type="common">Red palm weevil</name>
    <name type="synonym">Curculio ferrugineus</name>
    <dbReference type="NCBI Taxonomy" id="354439"/>
    <lineage>
        <taxon>Eukaryota</taxon>
        <taxon>Metazoa</taxon>
        <taxon>Ecdysozoa</taxon>
        <taxon>Arthropoda</taxon>
        <taxon>Hexapoda</taxon>
        <taxon>Insecta</taxon>
        <taxon>Pterygota</taxon>
        <taxon>Neoptera</taxon>
        <taxon>Endopterygota</taxon>
        <taxon>Coleoptera</taxon>
        <taxon>Polyphaga</taxon>
        <taxon>Cucujiformia</taxon>
        <taxon>Curculionidae</taxon>
        <taxon>Dryophthorinae</taxon>
        <taxon>Rhynchophorus</taxon>
    </lineage>
</organism>
<dbReference type="GO" id="GO:0051287">
    <property type="term" value="F:NAD binding"/>
    <property type="evidence" value="ECO:0007669"/>
    <property type="project" value="InterPro"/>
</dbReference>
<reference evidence="4" key="1">
    <citation type="submission" date="2020-08" db="EMBL/GenBank/DDBJ databases">
        <title>Genome sequencing and assembly of the red palm weevil Rhynchophorus ferrugineus.</title>
        <authorList>
            <person name="Dias G.B."/>
            <person name="Bergman C.M."/>
            <person name="Manee M."/>
        </authorList>
    </citation>
    <scope>NUCLEOTIDE SEQUENCE</scope>
    <source>
        <strain evidence="4">AA-2017</strain>
        <tissue evidence="4">Whole larva</tissue>
    </source>
</reference>
<dbReference type="AlphaFoldDB" id="A0A834HSH8"/>
<evidence type="ECO:0000313" key="4">
    <source>
        <dbReference type="EMBL" id="KAF7266242.1"/>
    </source>
</evidence>
<evidence type="ECO:0000259" key="3">
    <source>
        <dbReference type="Pfam" id="PF02826"/>
    </source>
</evidence>
<accession>A0A834HSH8</accession>
<dbReference type="SUPFAM" id="SSF52283">
    <property type="entry name" value="Formate/glycerate dehydrogenase catalytic domain-like"/>
    <property type="match status" value="1"/>
</dbReference>
<sequence length="322" mass="36864">MSKSVAIFSRFPLASKLKESLPFIDFIDVKQTDPTPLYTAEVILADYDYVGPHLSKLQNIKWIQGTWAGIDYLKPFIQNDNPPKFLITRTSGENFGQLMGEHVLATMIFWERNYFQARENQYLKNWDKSICSEDHRSLAELTVGILGIGSIGNRIGRTLNYLGSTIYGYGRQEINLNNEEYEHISQYFTQATLKDFLANVDYVINVLPATPQTDNLLGNGILENCKGKNVIFINVGRGNIIKETELINALNQEWISGAILDVFENEPLSKDSPLWEMKNVFITPHISGNSRSRDIIKKFVMNYERYQNNQPLINIVDFDKGY</sequence>
<feature type="domain" description="D-isomer specific 2-hydroxyacid dehydrogenase NAD-binding" evidence="3">
    <location>
        <begin position="105"/>
        <end position="287"/>
    </location>
</feature>
<keyword evidence="5" id="KW-1185">Reference proteome</keyword>
<dbReference type="EMBL" id="JAACXV010014551">
    <property type="protein sequence ID" value="KAF7266242.1"/>
    <property type="molecule type" value="Genomic_DNA"/>
</dbReference>
<protein>
    <recommendedName>
        <fullName evidence="3">D-isomer specific 2-hydroxyacid dehydrogenase NAD-binding domain-containing protein</fullName>
    </recommendedName>
</protein>
<evidence type="ECO:0000256" key="2">
    <source>
        <dbReference type="ARBA" id="ARBA00023027"/>
    </source>
</evidence>
<proteinExistence type="predicted"/>
<dbReference type="InterPro" id="IPR036291">
    <property type="entry name" value="NAD(P)-bd_dom_sf"/>
</dbReference>
<gene>
    <name evidence="4" type="ORF">GWI33_020427</name>
</gene>
<name>A0A834HSH8_RHYFE</name>
<dbReference type="SUPFAM" id="SSF51735">
    <property type="entry name" value="NAD(P)-binding Rossmann-fold domains"/>
    <property type="match status" value="1"/>
</dbReference>
<dbReference type="FunFam" id="3.40.50.720:FF:000363">
    <property type="entry name" value="D-isomer specific 2-hydroxyacid dehydrogenase"/>
    <property type="match status" value="1"/>
</dbReference>
<dbReference type="Pfam" id="PF02826">
    <property type="entry name" value="2-Hacid_dh_C"/>
    <property type="match status" value="1"/>
</dbReference>
<dbReference type="CDD" id="cd05300">
    <property type="entry name" value="2-Hacid_dh_1"/>
    <property type="match status" value="1"/>
</dbReference>
<dbReference type="GO" id="GO:0016491">
    <property type="term" value="F:oxidoreductase activity"/>
    <property type="evidence" value="ECO:0007669"/>
    <property type="project" value="UniProtKB-KW"/>
</dbReference>
<dbReference type="Gene3D" id="3.40.50.720">
    <property type="entry name" value="NAD(P)-binding Rossmann-like Domain"/>
    <property type="match status" value="2"/>
</dbReference>
<dbReference type="PANTHER" id="PTHR43333">
    <property type="entry name" value="2-HACID_DH_C DOMAIN-CONTAINING PROTEIN"/>
    <property type="match status" value="1"/>
</dbReference>
<evidence type="ECO:0000313" key="5">
    <source>
        <dbReference type="Proteomes" id="UP000625711"/>
    </source>
</evidence>
<keyword evidence="1" id="KW-0560">Oxidoreductase</keyword>
<dbReference type="PANTHER" id="PTHR43333:SF1">
    <property type="entry name" value="D-ISOMER SPECIFIC 2-HYDROXYACID DEHYDROGENASE NAD-BINDING DOMAIN-CONTAINING PROTEIN"/>
    <property type="match status" value="1"/>
</dbReference>
<comment type="caution">
    <text evidence="4">The sequence shown here is derived from an EMBL/GenBank/DDBJ whole genome shotgun (WGS) entry which is preliminary data.</text>
</comment>
<dbReference type="Proteomes" id="UP000625711">
    <property type="component" value="Unassembled WGS sequence"/>
</dbReference>